<name>A0AAV1A9L8_VICFA</name>
<keyword evidence="9" id="KW-0325">Glycoprotein</keyword>
<evidence type="ECO:0000256" key="6">
    <source>
        <dbReference type="ARBA" id="ARBA00022989"/>
    </source>
</evidence>
<protein>
    <submittedName>
        <fullName evidence="10">Uncharacterized protein</fullName>
    </submittedName>
</protein>
<evidence type="ECO:0000256" key="1">
    <source>
        <dbReference type="ARBA" id="ARBA00004479"/>
    </source>
</evidence>
<comment type="subcellular location">
    <subcellularLocation>
        <location evidence="1">Membrane</location>
        <topology evidence="1">Single-pass type I membrane protein</topology>
    </subcellularLocation>
</comment>
<dbReference type="FunFam" id="3.80.10.10:FF:000383">
    <property type="entry name" value="Leucine-rich repeat receptor protein kinase EMS1"/>
    <property type="match status" value="1"/>
</dbReference>
<evidence type="ECO:0000256" key="8">
    <source>
        <dbReference type="ARBA" id="ARBA00023170"/>
    </source>
</evidence>
<dbReference type="SUPFAM" id="SSF52058">
    <property type="entry name" value="L domain-like"/>
    <property type="match status" value="1"/>
</dbReference>
<dbReference type="PANTHER" id="PTHR27000">
    <property type="entry name" value="LEUCINE-RICH REPEAT RECEPTOR-LIKE PROTEIN KINASE FAMILY PROTEIN-RELATED"/>
    <property type="match status" value="1"/>
</dbReference>
<keyword evidence="11" id="KW-1185">Reference proteome</keyword>
<keyword evidence="2" id="KW-0433">Leucine-rich repeat</keyword>
<dbReference type="GO" id="GO:0016020">
    <property type="term" value="C:membrane"/>
    <property type="evidence" value="ECO:0007669"/>
    <property type="project" value="UniProtKB-SubCell"/>
</dbReference>
<dbReference type="Pfam" id="PF00560">
    <property type="entry name" value="LRR_1"/>
    <property type="match status" value="3"/>
</dbReference>
<reference evidence="10 11" key="1">
    <citation type="submission" date="2023-01" db="EMBL/GenBank/DDBJ databases">
        <authorList>
            <person name="Kreplak J."/>
        </authorList>
    </citation>
    <scope>NUCLEOTIDE SEQUENCE [LARGE SCALE GENOMIC DNA]</scope>
</reference>
<gene>
    <name evidence="10" type="ORF">VFH_IV023640</name>
</gene>
<organism evidence="10 11">
    <name type="scientific">Vicia faba</name>
    <name type="common">Broad bean</name>
    <name type="synonym">Faba vulgaris</name>
    <dbReference type="NCBI Taxonomy" id="3906"/>
    <lineage>
        <taxon>Eukaryota</taxon>
        <taxon>Viridiplantae</taxon>
        <taxon>Streptophyta</taxon>
        <taxon>Embryophyta</taxon>
        <taxon>Tracheophyta</taxon>
        <taxon>Spermatophyta</taxon>
        <taxon>Magnoliopsida</taxon>
        <taxon>eudicotyledons</taxon>
        <taxon>Gunneridae</taxon>
        <taxon>Pentapetalae</taxon>
        <taxon>rosids</taxon>
        <taxon>fabids</taxon>
        <taxon>Fabales</taxon>
        <taxon>Fabaceae</taxon>
        <taxon>Papilionoideae</taxon>
        <taxon>50 kb inversion clade</taxon>
        <taxon>NPAAA clade</taxon>
        <taxon>Hologalegina</taxon>
        <taxon>IRL clade</taxon>
        <taxon>Fabeae</taxon>
        <taxon>Vicia</taxon>
    </lineage>
</organism>
<evidence type="ECO:0000313" key="10">
    <source>
        <dbReference type="EMBL" id="CAI8607126.1"/>
    </source>
</evidence>
<keyword evidence="3" id="KW-0812">Transmembrane</keyword>
<evidence type="ECO:0000256" key="3">
    <source>
        <dbReference type="ARBA" id="ARBA00022692"/>
    </source>
</evidence>
<dbReference type="Gene3D" id="3.80.10.10">
    <property type="entry name" value="Ribonuclease Inhibitor"/>
    <property type="match status" value="1"/>
</dbReference>
<accession>A0AAV1A9L8</accession>
<dbReference type="Proteomes" id="UP001157006">
    <property type="component" value="Chromosome 4"/>
</dbReference>
<keyword evidence="4" id="KW-0732">Signal</keyword>
<dbReference type="InterPro" id="IPR001611">
    <property type="entry name" value="Leu-rich_rpt"/>
</dbReference>
<proteinExistence type="predicted"/>
<keyword evidence="6" id="KW-1133">Transmembrane helix</keyword>
<evidence type="ECO:0000256" key="9">
    <source>
        <dbReference type="ARBA" id="ARBA00023180"/>
    </source>
</evidence>
<keyword evidence="5" id="KW-0677">Repeat</keyword>
<keyword evidence="7" id="KW-0472">Membrane</keyword>
<evidence type="ECO:0000256" key="4">
    <source>
        <dbReference type="ARBA" id="ARBA00022729"/>
    </source>
</evidence>
<evidence type="ECO:0000256" key="2">
    <source>
        <dbReference type="ARBA" id="ARBA00022614"/>
    </source>
</evidence>
<evidence type="ECO:0000313" key="11">
    <source>
        <dbReference type="Proteomes" id="UP001157006"/>
    </source>
</evidence>
<evidence type="ECO:0000256" key="7">
    <source>
        <dbReference type="ARBA" id="ARBA00023136"/>
    </source>
</evidence>
<evidence type="ECO:0000256" key="5">
    <source>
        <dbReference type="ARBA" id="ARBA00022737"/>
    </source>
</evidence>
<dbReference type="InterPro" id="IPR032675">
    <property type="entry name" value="LRR_dom_sf"/>
</dbReference>
<dbReference type="AlphaFoldDB" id="A0AAV1A9L8"/>
<keyword evidence="8" id="KW-0675">Receptor</keyword>
<dbReference type="PANTHER" id="PTHR27000:SF679">
    <property type="entry name" value="OS01G0170300 PROTEIN"/>
    <property type="match status" value="1"/>
</dbReference>
<dbReference type="EMBL" id="OX451739">
    <property type="protein sequence ID" value="CAI8607126.1"/>
    <property type="molecule type" value="Genomic_DNA"/>
</dbReference>
<sequence length="141" mass="15873">MGINRLRGRIPMDVGRCTTLRRVLLKQNKFTGPLPDFERNVNLLYMEISNNEINGSIPSSLGNCTNITGLMLSTNKLSGRVPPELGRLVNLRTLDFGHNNLEGPLPFQLSNRTKMYYSLAEICYQLCSQAKQALPIKDSFE</sequence>